<dbReference type="RefSeq" id="WP_201637818.1">
    <property type="nucleotide sequence ID" value="NZ_JAEQNB010000007.1"/>
</dbReference>
<keyword evidence="7" id="KW-1185">Reference proteome</keyword>
<proteinExistence type="predicted"/>
<dbReference type="InterPro" id="IPR003825">
    <property type="entry name" value="Colicin-V_CvpA"/>
</dbReference>
<keyword evidence="2 5" id="KW-0812">Transmembrane</keyword>
<evidence type="ECO:0000313" key="7">
    <source>
        <dbReference type="Proteomes" id="UP000602284"/>
    </source>
</evidence>
<dbReference type="PANTHER" id="PTHR37306:SF1">
    <property type="entry name" value="COLICIN V PRODUCTION PROTEIN"/>
    <property type="match status" value="1"/>
</dbReference>
<keyword evidence="4 5" id="KW-0472">Membrane</keyword>
<comment type="subcellular location">
    <subcellularLocation>
        <location evidence="1">Membrane</location>
        <topology evidence="1">Multi-pass membrane protein</topology>
    </subcellularLocation>
</comment>
<evidence type="ECO:0000256" key="2">
    <source>
        <dbReference type="ARBA" id="ARBA00022692"/>
    </source>
</evidence>
<evidence type="ECO:0000256" key="5">
    <source>
        <dbReference type="SAM" id="Phobius"/>
    </source>
</evidence>
<sequence length="238" mass="26085">MSLLDILFLLMVFIGLITGFLSGFVNGIARLLSYIIAAAVAARFAEPVGKRICEWFGIDKVVREMLAKQIPEPLQTAHISAEQAKPLLDQANVPLFYQTEILENLKHSTLLNAISDTYMHWISAMIGLVILTTLFYWVIRILISPLVGMLRAVFPWVLDRIGGLALGAVLTLLELSFLALFLTTLYDLPNLSPAVKTAIHDSQLLPSLNNLAHTLLQGLGAKGLLPPVLQSPALPPQL</sequence>
<evidence type="ECO:0000313" key="6">
    <source>
        <dbReference type="EMBL" id="MBL0388813.1"/>
    </source>
</evidence>
<evidence type="ECO:0000256" key="1">
    <source>
        <dbReference type="ARBA" id="ARBA00004141"/>
    </source>
</evidence>
<evidence type="ECO:0000256" key="4">
    <source>
        <dbReference type="ARBA" id="ARBA00023136"/>
    </source>
</evidence>
<evidence type="ECO:0000256" key="3">
    <source>
        <dbReference type="ARBA" id="ARBA00022989"/>
    </source>
</evidence>
<organism evidence="6 7">
    <name type="scientific">Tumebacillus amylolyticus</name>
    <dbReference type="NCBI Taxonomy" id="2801339"/>
    <lineage>
        <taxon>Bacteria</taxon>
        <taxon>Bacillati</taxon>
        <taxon>Bacillota</taxon>
        <taxon>Bacilli</taxon>
        <taxon>Bacillales</taxon>
        <taxon>Alicyclobacillaceae</taxon>
        <taxon>Tumebacillus</taxon>
    </lineage>
</organism>
<dbReference type="Proteomes" id="UP000602284">
    <property type="component" value="Unassembled WGS sequence"/>
</dbReference>
<accession>A0ABS1JGV2</accession>
<comment type="caution">
    <text evidence="6">The sequence shown here is derived from an EMBL/GenBank/DDBJ whole genome shotgun (WGS) entry which is preliminary data.</text>
</comment>
<feature type="transmembrane region" description="Helical" evidence="5">
    <location>
        <begin position="6"/>
        <end position="25"/>
    </location>
</feature>
<reference evidence="6 7" key="1">
    <citation type="submission" date="2021-01" db="EMBL/GenBank/DDBJ databases">
        <title>Tumebacillus sp. strain ITR2 16S ribosomal RNA gene Genome sequencing and assembly.</title>
        <authorList>
            <person name="Kang M."/>
        </authorList>
    </citation>
    <scope>NUCLEOTIDE SEQUENCE [LARGE SCALE GENOMIC DNA]</scope>
    <source>
        <strain evidence="6 7">ITR2</strain>
    </source>
</reference>
<feature type="transmembrane region" description="Helical" evidence="5">
    <location>
        <begin position="121"/>
        <end position="143"/>
    </location>
</feature>
<feature type="transmembrane region" description="Helical" evidence="5">
    <location>
        <begin position="163"/>
        <end position="186"/>
    </location>
</feature>
<keyword evidence="3 5" id="KW-1133">Transmembrane helix</keyword>
<name>A0ABS1JGV2_9BACL</name>
<dbReference type="EMBL" id="JAEQNB010000007">
    <property type="protein sequence ID" value="MBL0388813.1"/>
    <property type="molecule type" value="Genomic_DNA"/>
</dbReference>
<protein>
    <submittedName>
        <fullName evidence="6">CvpA family protein</fullName>
    </submittedName>
</protein>
<gene>
    <name evidence="6" type="ORF">JJB07_19610</name>
</gene>
<dbReference type="Pfam" id="PF02674">
    <property type="entry name" value="Colicin_V"/>
    <property type="match status" value="2"/>
</dbReference>
<dbReference type="PANTHER" id="PTHR37306">
    <property type="entry name" value="COLICIN V PRODUCTION PROTEIN"/>
    <property type="match status" value="1"/>
</dbReference>